<dbReference type="GO" id="GO:0060237">
    <property type="term" value="P:regulation of fungal-type cell wall organization"/>
    <property type="evidence" value="ECO:0007669"/>
    <property type="project" value="TreeGrafter"/>
</dbReference>
<feature type="compositionally biased region" description="Low complexity" evidence="2">
    <location>
        <begin position="354"/>
        <end position="375"/>
    </location>
</feature>
<dbReference type="InterPro" id="IPR000198">
    <property type="entry name" value="RhoGAP_dom"/>
</dbReference>
<feature type="compositionally biased region" description="Basic and acidic residues" evidence="2">
    <location>
        <begin position="314"/>
        <end position="331"/>
    </location>
</feature>
<dbReference type="PROSITE" id="PS50238">
    <property type="entry name" value="RHOGAP"/>
    <property type="match status" value="1"/>
</dbReference>
<dbReference type="OrthoDB" id="3196451at2759"/>
<dbReference type="GO" id="GO:0005096">
    <property type="term" value="F:GTPase activator activity"/>
    <property type="evidence" value="ECO:0007669"/>
    <property type="project" value="UniProtKB-KW"/>
</dbReference>
<evidence type="ECO:0000256" key="2">
    <source>
        <dbReference type="SAM" id="MobiDB-lite"/>
    </source>
</evidence>
<dbReference type="GO" id="GO:0005938">
    <property type="term" value="C:cell cortex"/>
    <property type="evidence" value="ECO:0007669"/>
    <property type="project" value="TreeGrafter"/>
</dbReference>
<dbReference type="AlphaFoldDB" id="H8XBE7"/>
<feature type="domain" description="Rho-GAP" evidence="3">
    <location>
        <begin position="159"/>
        <end position="484"/>
    </location>
</feature>
<accession>H8XBE7</accession>
<feature type="compositionally biased region" description="Polar residues" evidence="2">
    <location>
        <begin position="508"/>
        <end position="531"/>
    </location>
</feature>
<dbReference type="Proteomes" id="UP000005018">
    <property type="component" value="Chromosome 8"/>
</dbReference>
<dbReference type="KEGG" id="cot:CORT_0H00170"/>
<evidence type="ECO:0000259" key="3">
    <source>
        <dbReference type="PROSITE" id="PS50238"/>
    </source>
</evidence>
<name>H8XBE7_CANO9</name>
<feature type="region of interest" description="Disordered" evidence="2">
    <location>
        <begin position="496"/>
        <end position="557"/>
    </location>
</feature>
<feature type="compositionally biased region" description="Basic and acidic residues" evidence="2">
    <location>
        <begin position="617"/>
        <end position="628"/>
    </location>
</feature>
<feature type="compositionally biased region" description="Polar residues" evidence="2">
    <location>
        <begin position="332"/>
        <end position="347"/>
    </location>
</feature>
<dbReference type="eggNOG" id="KOG2710">
    <property type="taxonomic scope" value="Eukaryota"/>
</dbReference>
<feature type="compositionally biased region" description="Low complexity" evidence="2">
    <location>
        <begin position="117"/>
        <end position="128"/>
    </location>
</feature>
<feature type="compositionally biased region" description="Polar residues" evidence="2">
    <location>
        <begin position="33"/>
        <end position="84"/>
    </location>
</feature>
<protein>
    <submittedName>
        <fullName evidence="4">Sac7 GTPase activating protein (GAP) for RHO1</fullName>
    </submittedName>
</protein>
<dbReference type="Gene3D" id="1.10.555.10">
    <property type="entry name" value="Rho GTPase activation protein"/>
    <property type="match status" value="1"/>
</dbReference>
<reference evidence="4 5" key="1">
    <citation type="journal article" date="2012" name="PLoS ONE">
        <title>Sequence and analysis of the genome of the pathogenic yeast Candida orthopsilosis.</title>
        <authorList>
            <person name="Riccombeni A."/>
            <person name="Vidanes G."/>
            <person name="Proux-Wera E."/>
            <person name="Wolfe K.H."/>
            <person name="Butler G."/>
        </authorList>
    </citation>
    <scope>NUCLEOTIDE SEQUENCE [LARGE SCALE GENOMIC DNA]</scope>
    <source>
        <strain evidence="4 5">Co 90-125</strain>
    </source>
</reference>
<dbReference type="HOGENOM" id="CLU_016108_1_0_1"/>
<dbReference type="EMBL" id="HE681726">
    <property type="protein sequence ID" value="CCG25135.1"/>
    <property type="molecule type" value="Genomic_DNA"/>
</dbReference>
<keyword evidence="5" id="KW-1185">Reference proteome</keyword>
<gene>
    <name evidence="4" type="ORF">CORT_0H00170</name>
</gene>
<feature type="region of interest" description="Disordered" evidence="2">
    <location>
        <begin position="311"/>
        <end position="389"/>
    </location>
</feature>
<dbReference type="Pfam" id="PF00620">
    <property type="entry name" value="RhoGAP"/>
    <property type="match status" value="2"/>
</dbReference>
<feature type="compositionally biased region" description="Polar residues" evidence="2">
    <location>
        <begin position="642"/>
        <end position="652"/>
    </location>
</feature>
<dbReference type="SMART" id="SM00324">
    <property type="entry name" value="RhoGAP"/>
    <property type="match status" value="1"/>
</dbReference>
<feature type="region of interest" description="Disordered" evidence="2">
    <location>
        <begin position="33"/>
        <end position="138"/>
    </location>
</feature>
<dbReference type="GO" id="GO:0007165">
    <property type="term" value="P:signal transduction"/>
    <property type="evidence" value="ECO:0007669"/>
    <property type="project" value="InterPro"/>
</dbReference>
<evidence type="ECO:0000256" key="1">
    <source>
        <dbReference type="ARBA" id="ARBA00022468"/>
    </source>
</evidence>
<keyword evidence="1" id="KW-0343">GTPase activation</keyword>
<proteinExistence type="predicted"/>
<dbReference type="PANTHER" id="PTHR15228:SF25">
    <property type="entry name" value="F-BAR DOMAIN-CONTAINING PROTEIN"/>
    <property type="match status" value="1"/>
</dbReference>
<organism evidence="4 5">
    <name type="scientific">Candida orthopsilosis (strain 90-125)</name>
    <name type="common">Yeast</name>
    <dbReference type="NCBI Taxonomy" id="1136231"/>
    <lineage>
        <taxon>Eukaryota</taxon>
        <taxon>Fungi</taxon>
        <taxon>Dikarya</taxon>
        <taxon>Ascomycota</taxon>
        <taxon>Saccharomycotina</taxon>
        <taxon>Pichiomycetes</taxon>
        <taxon>Debaryomycetaceae</taxon>
        <taxon>Candida/Lodderomyces clade</taxon>
        <taxon>Candida</taxon>
    </lineage>
</organism>
<sequence length="652" mass="72548">MSHSQSPNNRGSIFGWAKSLKRSNLLSNESVNEISDNDSISKSPTKASYTSPHQQHSPLNIPNANAHNTQSSDSQNSFYQQQSSHHNHGGNFFGTSPTGSSHHSDFLRPLLNHKSRSTNNVSRVRSNSLNQSESSIRQHRDSFMQTNALVDENSKYFGVPLQQALDESSAKISILTGDQSDGLQYGQIPIVVAKCGVYLKKNGLTVEGIFRVGGSSKRIKDLQVIFNTPPSFGKQLNWDGYTVHDAASILRRYLNALPEPLIPLNMYDDFREPLRNRRRIISYMQYKAENPSKSLKQASVEDVSSTSQMLTEANVEKFNDNGVSDFRRRNDSNVSSHPTSSIQPPTEQSRHVEQQSQSQFSSSSPQQPQQLQQRQPTEEEIELKNKKKSKNYKKLTRDVHAAIDEYKHLVNDLPLASKQLLFYVLDLLAMVRNHSKENLMSSRNLAAIFQPSILSHPNHDLDPDEYALSQLVVEFLIHYAYKLLPTHTSKSVSINTNEDVVPTEPPQALQSAVTSTSTTPLESATSLSKNDLSSKEPIVSAQPAPPPFNRRHSKSLSSAGNHEDLVVGYQHNVTGSIPFESDVDYISDENDIGSDVEESYFNQSRLANAGSPMRINFDNERPNAEPEVPKNGTSEEPVIIVTTPSSGPTTAK</sequence>
<dbReference type="PANTHER" id="PTHR15228">
    <property type="entry name" value="SPERMATHECAL PHYSIOLOGY VARIANT"/>
    <property type="match status" value="1"/>
</dbReference>
<dbReference type="InterPro" id="IPR008936">
    <property type="entry name" value="Rho_GTPase_activation_prot"/>
</dbReference>
<dbReference type="RefSeq" id="XP_003871260.1">
    <property type="nucleotide sequence ID" value="XM_003871211.1"/>
</dbReference>
<dbReference type="SUPFAM" id="SSF48350">
    <property type="entry name" value="GTPase activation domain, GAP"/>
    <property type="match status" value="1"/>
</dbReference>
<feature type="region of interest" description="Disordered" evidence="2">
    <location>
        <begin position="611"/>
        <end position="652"/>
    </location>
</feature>
<evidence type="ECO:0000313" key="4">
    <source>
        <dbReference type="EMBL" id="CCG25135.1"/>
    </source>
</evidence>
<evidence type="ECO:0000313" key="5">
    <source>
        <dbReference type="Proteomes" id="UP000005018"/>
    </source>
</evidence>
<dbReference type="GeneID" id="14542354"/>
<dbReference type="InterPro" id="IPR051025">
    <property type="entry name" value="RhoGAP"/>
</dbReference>